<sequence>NVCKITLYSRVACLKCGIGCITANLSQGNELADVKWHDANHGCRTCNVSNNKYTNPNYNYIQNAHFHQQTEEWIAEIKSQRSKADMEQLAVEYGLAKPGPLRILKWDQHVQTPQDIYHFMAGKTHTLLEATFNAFNLNGENAFLKHWRDIEKPANWCRMPNSL</sequence>
<evidence type="ECO:0000313" key="1">
    <source>
        <dbReference type="EMBL" id="CAG8776099.1"/>
    </source>
</evidence>
<gene>
    <name evidence="1" type="ORF">CPELLU_LOCUS16127</name>
</gene>
<name>A0A9N9JD93_9GLOM</name>
<feature type="non-terminal residue" evidence="1">
    <location>
        <position position="163"/>
    </location>
</feature>
<comment type="caution">
    <text evidence="1">The sequence shown here is derived from an EMBL/GenBank/DDBJ whole genome shotgun (WGS) entry which is preliminary data.</text>
</comment>
<accession>A0A9N9JD93</accession>
<proteinExistence type="predicted"/>
<dbReference type="EMBL" id="CAJVQA010022909">
    <property type="protein sequence ID" value="CAG8776099.1"/>
    <property type="molecule type" value="Genomic_DNA"/>
</dbReference>
<reference evidence="1" key="1">
    <citation type="submission" date="2021-06" db="EMBL/GenBank/DDBJ databases">
        <authorList>
            <person name="Kallberg Y."/>
            <person name="Tangrot J."/>
            <person name="Rosling A."/>
        </authorList>
    </citation>
    <scope>NUCLEOTIDE SEQUENCE</scope>
    <source>
        <strain evidence="1">FL966</strain>
    </source>
</reference>
<dbReference type="Proteomes" id="UP000789759">
    <property type="component" value="Unassembled WGS sequence"/>
</dbReference>
<dbReference type="OrthoDB" id="2420179at2759"/>
<keyword evidence="2" id="KW-1185">Reference proteome</keyword>
<organism evidence="1 2">
    <name type="scientific">Cetraspora pellucida</name>
    <dbReference type="NCBI Taxonomy" id="1433469"/>
    <lineage>
        <taxon>Eukaryota</taxon>
        <taxon>Fungi</taxon>
        <taxon>Fungi incertae sedis</taxon>
        <taxon>Mucoromycota</taxon>
        <taxon>Glomeromycotina</taxon>
        <taxon>Glomeromycetes</taxon>
        <taxon>Diversisporales</taxon>
        <taxon>Gigasporaceae</taxon>
        <taxon>Cetraspora</taxon>
    </lineage>
</organism>
<dbReference type="AlphaFoldDB" id="A0A9N9JD93"/>
<evidence type="ECO:0000313" key="2">
    <source>
        <dbReference type="Proteomes" id="UP000789759"/>
    </source>
</evidence>
<protein>
    <submittedName>
        <fullName evidence="1">23753_t:CDS:1</fullName>
    </submittedName>
</protein>